<dbReference type="AlphaFoldDB" id="A0AAV7MC51"/>
<protein>
    <submittedName>
        <fullName evidence="1">Uncharacterized protein</fullName>
    </submittedName>
</protein>
<organism evidence="1 2">
    <name type="scientific">Pleurodeles waltl</name>
    <name type="common">Iberian ribbed newt</name>
    <dbReference type="NCBI Taxonomy" id="8319"/>
    <lineage>
        <taxon>Eukaryota</taxon>
        <taxon>Metazoa</taxon>
        <taxon>Chordata</taxon>
        <taxon>Craniata</taxon>
        <taxon>Vertebrata</taxon>
        <taxon>Euteleostomi</taxon>
        <taxon>Amphibia</taxon>
        <taxon>Batrachia</taxon>
        <taxon>Caudata</taxon>
        <taxon>Salamandroidea</taxon>
        <taxon>Salamandridae</taxon>
        <taxon>Pleurodelinae</taxon>
        <taxon>Pleurodeles</taxon>
    </lineage>
</organism>
<comment type="caution">
    <text evidence="1">The sequence shown here is derived from an EMBL/GenBank/DDBJ whole genome shotgun (WGS) entry which is preliminary data.</text>
</comment>
<name>A0AAV7MC51_PLEWA</name>
<keyword evidence="2" id="KW-1185">Reference proteome</keyword>
<sequence>MGCSPWSRHPAGWSHGELAGNKIGARLAARTWLRRQKRPGSRDRAARFLLNDLSMPEKAIRVTNGEAHARLTATGQIPEDF</sequence>
<accession>A0AAV7MC51</accession>
<dbReference type="EMBL" id="JANPWB010000014">
    <property type="protein sequence ID" value="KAJ1100958.1"/>
    <property type="molecule type" value="Genomic_DNA"/>
</dbReference>
<gene>
    <name evidence="1" type="ORF">NDU88_006033</name>
</gene>
<reference evidence="1" key="1">
    <citation type="journal article" date="2022" name="bioRxiv">
        <title>Sequencing and chromosome-scale assembly of the giantPleurodeles waltlgenome.</title>
        <authorList>
            <person name="Brown T."/>
            <person name="Elewa A."/>
            <person name="Iarovenko S."/>
            <person name="Subramanian E."/>
            <person name="Araus A.J."/>
            <person name="Petzold A."/>
            <person name="Susuki M."/>
            <person name="Suzuki K.-i.T."/>
            <person name="Hayashi T."/>
            <person name="Toyoda A."/>
            <person name="Oliveira C."/>
            <person name="Osipova E."/>
            <person name="Leigh N.D."/>
            <person name="Simon A."/>
            <person name="Yun M.H."/>
        </authorList>
    </citation>
    <scope>NUCLEOTIDE SEQUENCE</scope>
    <source>
        <strain evidence="1">20211129_DDA</strain>
        <tissue evidence="1">Liver</tissue>
    </source>
</reference>
<dbReference type="Proteomes" id="UP001066276">
    <property type="component" value="Chromosome 10"/>
</dbReference>
<evidence type="ECO:0000313" key="1">
    <source>
        <dbReference type="EMBL" id="KAJ1100958.1"/>
    </source>
</evidence>
<evidence type="ECO:0000313" key="2">
    <source>
        <dbReference type="Proteomes" id="UP001066276"/>
    </source>
</evidence>
<proteinExistence type="predicted"/>